<gene>
    <name evidence="7" type="ORF">FE251_07030</name>
</gene>
<evidence type="ECO:0000256" key="5">
    <source>
        <dbReference type="ARBA" id="ARBA00023136"/>
    </source>
</evidence>
<keyword evidence="5 6" id="KW-0472">Membrane</keyword>
<keyword evidence="8" id="KW-1185">Reference proteome</keyword>
<evidence type="ECO:0000256" key="3">
    <source>
        <dbReference type="ARBA" id="ARBA00022692"/>
    </source>
</evidence>
<keyword evidence="2" id="KW-1003">Cell membrane</keyword>
<protein>
    <submittedName>
        <fullName evidence="7">FUSC family protein</fullName>
    </submittedName>
</protein>
<feature type="transmembrane region" description="Helical" evidence="6">
    <location>
        <begin position="140"/>
        <end position="157"/>
    </location>
</feature>
<proteinExistence type="predicted"/>
<dbReference type="InterPro" id="IPR010343">
    <property type="entry name" value="ArAE_1"/>
</dbReference>
<dbReference type="EMBL" id="CP040899">
    <property type="protein sequence ID" value="QDB79152.1"/>
    <property type="molecule type" value="Genomic_DNA"/>
</dbReference>
<evidence type="ECO:0000256" key="2">
    <source>
        <dbReference type="ARBA" id="ARBA00022475"/>
    </source>
</evidence>
<dbReference type="Pfam" id="PF06081">
    <property type="entry name" value="ArAE_1"/>
    <property type="match status" value="1"/>
</dbReference>
<reference evidence="7 8" key="1">
    <citation type="submission" date="2019-05" db="EMBL/GenBank/DDBJ databases">
        <title>Georgenia *** sp. nov., and Georgenia *** sp. nov., isolated from the intestinal contents of plateau pika (Ochotona curzoniae) in the Qinghai-Tibet plateau of China.</title>
        <authorList>
            <person name="Tian Z."/>
        </authorList>
    </citation>
    <scope>NUCLEOTIDE SEQUENCE [LARGE SCALE GENOMIC DNA]</scope>
    <source>
        <strain evidence="7 8">Z294</strain>
    </source>
</reference>
<comment type="subcellular location">
    <subcellularLocation>
        <location evidence="1">Cell membrane</location>
        <topology evidence="1">Multi-pass membrane protein</topology>
    </subcellularLocation>
</comment>
<feature type="transmembrane region" description="Helical" evidence="6">
    <location>
        <begin position="116"/>
        <end position="134"/>
    </location>
</feature>
<keyword evidence="4 6" id="KW-1133">Transmembrane helix</keyword>
<name>A0ABX5VL03_9MICO</name>
<evidence type="ECO:0000256" key="1">
    <source>
        <dbReference type="ARBA" id="ARBA00004651"/>
    </source>
</evidence>
<evidence type="ECO:0000313" key="7">
    <source>
        <dbReference type="EMBL" id="QDB79152.1"/>
    </source>
</evidence>
<feature type="transmembrane region" description="Helical" evidence="6">
    <location>
        <begin position="63"/>
        <end position="85"/>
    </location>
</feature>
<sequence>MAVFHPDTAALGLGRLCTLAPPTCAVGAAVSDSARKRLALSRLRHGRRLPAPSWLLPRPVGPLLVWVARLTIASVVAYLLTVWLVDGDVDLTGALTALLVVQASAAASLRMGVVRVGAVLTGVLVAVTLSSWVGLTWWSLGAAVALALLLAAVLRLGDQRLETAISAMLILGTGGQDIAAETRVLTTLIGAGVGMAFNVLLPPPVPVRAAVTDVRNVAGSQAASLRAAASSMSRGPVTKGAVGAWLDEARTIARDMERTEAAISTVADLRRLNPRAIGAPEVEPVLRAGLDSLDRSLLAIRALFATMFAEAPEHETPDDGYGDDVRPAFAVLLGHVADCLDAFGALVEAEAERSEAEVERHLAETLDVAGEARAVLTELLLVDPREETGLWLLRGSILSAVDHVLDPMRLEDRVRIRAQHQSRRRRLTNPDAVLTRDVLVPQSAGRLRSLAGGPAHVTRRARLALRRAADRRPERPERPE</sequence>
<evidence type="ECO:0000256" key="4">
    <source>
        <dbReference type="ARBA" id="ARBA00022989"/>
    </source>
</evidence>
<evidence type="ECO:0000256" key="6">
    <source>
        <dbReference type="SAM" id="Phobius"/>
    </source>
</evidence>
<keyword evidence="3 6" id="KW-0812">Transmembrane</keyword>
<organism evidence="7 8">
    <name type="scientific">Georgenia wutianyii</name>
    <dbReference type="NCBI Taxonomy" id="2585135"/>
    <lineage>
        <taxon>Bacteria</taxon>
        <taxon>Bacillati</taxon>
        <taxon>Actinomycetota</taxon>
        <taxon>Actinomycetes</taxon>
        <taxon>Micrococcales</taxon>
        <taxon>Bogoriellaceae</taxon>
        <taxon>Georgenia</taxon>
    </lineage>
</organism>
<evidence type="ECO:0000313" key="8">
    <source>
        <dbReference type="Proteomes" id="UP000313948"/>
    </source>
</evidence>
<accession>A0ABX5VL03</accession>
<dbReference type="Proteomes" id="UP000313948">
    <property type="component" value="Chromosome"/>
</dbReference>